<gene>
    <name evidence="6" type="ORF">C6I21_00305</name>
</gene>
<dbReference type="GO" id="GO:0005829">
    <property type="term" value="C:cytosol"/>
    <property type="evidence" value="ECO:0007669"/>
    <property type="project" value="TreeGrafter"/>
</dbReference>
<keyword evidence="3" id="KW-0963">Cytoplasm</keyword>
<evidence type="ECO:0000256" key="1">
    <source>
        <dbReference type="ARBA" id="ARBA00000223"/>
    </source>
</evidence>
<dbReference type="NCBIfam" id="NF008761">
    <property type="entry name" value="PRK11797.1"/>
    <property type="match status" value="1"/>
</dbReference>
<evidence type="ECO:0000256" key="5">
    <source>
        <dbReference type="ARBA" id="ARBA00023277"/>
    </source>
</evidence>
<keyword evidence="4" id="KW-0413">Isomerase</keyword>
<sequence length="132" mass="14559">MKKEGLLHPELNKLIASSGHTDEIVVTDAGLPIPPDLPYHIDFALKEGQLAFLDVLDGVTESFSVEKIILAEEIKQASPEMEKQILERFPGVETTYIPHDSFKKRTQSAMGTVRSGEFTPYANVILCGGVVY</sequence>
<dbReference type="GO" id="GO:0048029">
    <property type="term" value="F:monosaccharide binding"/>
    <property type="evidence" value="ECO:0007669"/>
    <property type="project" value="InterPro"/>
</dbReference>
<dbReference type="Proteomes" id="UP000243650">
    <property type="component" value="Unassembled WGS sequence"/>
</dbReference>
<dbReference type="AlphaFoldDB" id="A0A2P6ML98"/>
<dbReference type="InterPro" id="IPR023750">
    <property type="entry name" value="RbsD-like_sf"/>
</dbReference>
<evidence type="ECO:0000256" key="2">
    <source>
        <dbReference type="ARBA" id="ARBA00012862"/>
    </source>
</evidence>
<dbReference type="OrthoDB" id="9805009at2"/>
<dbReference type="InterPro" id="IPR023064">
    <property type="entry name" value="D-ribose_pyranase"/>
</dbReference>
<dbReference type="Pfam" id="PF05025">
    <property type="entry name" value="RbsD_FucU"/>
    <property type="match status" value="1"/>
</dbReference>
<dbReference type="SUPFAM" id="SSF102546">
    <property type="entry name" value="RbsD-like"/>
    <property type="match status" value="1"/>
</dbReference>
<dbReference type="GO" id="GO:0019303">
    <property type="term" value="P:D-ribose catabolic process"/>
    <property type="evidence" value="ECO:0007669"/>
    <property type="project" value="TreeGrafter"/>
</dbReference>
<dbReference type="RefSeq" id="WP_105957429.1">
    <property type="nucleotide sequence ID" value="NZ_PVNS01000001.1"/>
</dbReference>
<protein>
    <recommendedName>
        <fullName evidence="2">D-ribose pyranase</fullName>
        <ecNumber evidence="2">5.4.99.62</ecNumber>
    </recommendedName>
</protein>
<dbReference type="EC" id="5.4.99.62" evidence="2"/>
<dbReference type="GO" id="GO:0062193">
    <property type="term" value="F:D-ribose pyranase activity"/>
    <property type="evidence" value="ECO:0007669"/>
    <property type="project" value="UniProtKB-EC"/>
</dbReference>
<evidence type="ECO:0000256" key="4">
    <source>
        <dbReference type="ARBA" id="ARBA00023235"/>
    </source>
</evidence>
<reference evidence="6 7" key="1">
    <citation type="submission" date="2018-03" db="EMBL/GenBank/DDBJ databases">
        <title>Bacillus urumqiensis sp. nov., a moderately haloalkaliphilic bacterium isolated from a salt lake.</title>
        <authorList>
            <person name="Zhao B."/>
            <person name="Liao Z."/>
        </authorList>
    </citation>
    <scope>NUCLEOTIDE SEQUENCE [LARGE SCALE GENOMIC DNA]</scope>
    <source>
        <strain evidence="6 7">BZ-SZ-XJ18</strain>
    </source>
</reference>
<dbReference type="PANTHER" id="PTHR37831:SF1">
    <property type="entry name" value="D-RIBOSE PYRANASE"/>
    <property type="match status" value="1"/>
</dbReference>
<name>A0A2P6ML98_ALKUR</name>
<keyword evidence="5" id="KW-0119">Carbohydrate metabolism</keyword>
<dbReference type="InterPro" id="IPR007721">
    <property type="entry name" value="RbsD_FucU"/>
</dbReference>
<accession>A0A2P6ML98</accession>
<dbReference type="GO" id="GO:0016872">
    <property type="term" value="F:intramolecular lyase activity"/>
    <property type="evidence" value="ECO:0007669"/>
    <property type="project" value="InterPro"/>
</dbReference>
<comment type="caution">
    <text evidence="6">The sequence shown here is derived from an EMBL/GenBank/DDBJ whole genome shotgun (WGS) entry which is preliminary data.</text>
</comment>
<evidence type="ECO:0000313" key="6">
    <source>
        <dbReference type="EMBL" id="PRO67043.1"/>
    </source>
</evidence>
<organism evidence="6 7">
    <name type="scientific">Alkalicoccus urumqiensis</name>
    <name type="common">Bacillus urumqiensis</name>
    <dbReference type="NCBI Taxonomy" id="1548213"/>
    <lineage>
        <taxon>Bacteria</taxon>
        <taxon>Bacillati</taxon>
        <taxon>Bacillota</taxon>
        <taxon>Bacilli</taxon>
        <taxon>Bacillales</taxon>
        <taxon>Bacillaceae</taxon>
        <taxon>Alkalicoccus</taxon>
    </lineage>
</organism>
<dbReference type="Gene3D" id="3.40.1650.10">
    <property type="entry name" value="RbsD-like domain"/>
    <property type="match status" value="1"/>
</dbReference>
<evidence type="ECO:0000313" key="7">
    <source>
        <dbReference type="Proteomes" id="UP000243650"/>
    </source>
</evidence>
<keyword evidence="7" id="KW-1185">Reference proteome</keyword>
<dbReference type="EMBL" id="PVNS01000001">
    <property type="protein sequence ID" value="PRO67043.1"/>
    <property type="molecule type" value="Genomic_DNA"/>
</dbReference>
<dbReference type="PANTHER" id="PTHR37831">
    <property type="entry name" value="D-RIBOSE PYRANASE"/>
    <property type="match status" value="1"/>
</dbReference>
<evidence type="ECO:0000256" key="3">
    <source>
        <dbReference type="ARBA" id="ARBA00022490"/>
    </source>
</evidence>
<comment type="catalytic activity">
    <reaction evidence="1">
        <text>beta-D-ribopyranose = beta-D-ribofuranose</text>
        <dbReference type="Rhea" id="RHEA:25432"/>
        <dbReference type="ChEBI" id="CHEBI:27476"/>
        <dbReference type="ChEBI" id="CHEBI:47002"/>
        <dbReference type="EC" id="5.4.99.62"/>
    </reaction>
</comment>
<proteinExistence type="predicted"/>